<sequence length="178" mass="20870">MSRLLLHICCAPCLCYPHQSLSDEKAGITGFWFNPNIHPYREYQARLGSVRDFAQNHGLEMIYDDSYPLEENVSLLLKDRCRACYSIRLEAAAREAAQRGYDGFSTTLLYSIYQKHDLIRGLGAEIGREHGVKFIYRDFRKGWEEGRTKAMELDLYRQKYCGCIFSERDRYMKTKKKI</sequence>
<comment type="catalytic activity">
    <reaction evidence="16 17">
        <text>epoxyqueuosine(34) in tRNA + AH2 = queuosine(34) in tRNA + A + H2O</text>
        <dbReference type="Rhea" id="RHEA:32159"/>
        <dbReference type="Rhea" id="RHEA-COMP:18571"/>
        <dbReference type="Rhea" id="RHEA-COMP:18582"/>
        <dbReference type="ChEBI" id="CHEBI:13193"/>
        <dbReference type="ChEBI" id="CHEBI:15377"/>
        <dbReference type="ChEBI" id="CHEBI:17499"/>
        <dbReference type="ChEBI" id="CHEBI:194431"/>
        <dbReference type="ChEBI" id="CHEBI:194443"/>
        <dbReference type="EC" id="1.17.99.6"/>
    </reaction>
</comment>
<feature type="binding site" evidence="17">
    <location>
        <position position="9"/>
    </location>
    <ligand>
        <name>[4Fe-4S] cluster</name>
        <dbReference type="ChEBI" id="CHEBI:49883"/>
    </ligand>
</feature>
<keyword evidence="11 17" id="KW-0408">Iron</keyword>
<dbReference type="PANTHER" id="PTHR36701:SF1">
    <property type="entry name" value="EPOXYQUEUOSINE REDUCTASE QUEH"/>
    <property type="match status" value="1"/>
</dbReference>
<dbReference type="HAMAP" id="MF_02089">
    <property type="entry name" value="QueH"/>
    <property type="match status" value="1"/>
</dbReference>
<keyword evidence="13 17" id="KW-1015">Disulfide bond</keyword>
<evidence type="ECO:0000313" key="18">
    <source>
        <dbReference type="EMBL" id="OGF13905.1"/>
    </source>
</evidence>
<keyword evidence="7 17" id="KW-0819">tRNA processing</keyword>
<evidence type="ECO:0000256" key="17">
    <source>
        <dbReference type="HAMAP-Rule" id="MF_02089"/>
    </source>
</evidence>
<keyword evidence="9 17" id="KW-0671">Queuosine biosynthesis</keyword>
<evidence type="ECO:0000256" key="9">
    <source>
        <dbReference type="ARBA" id="ARBA00022785"/>
    </source>
</evidence>
<dbReference type="InterPro" id="IPR003828">
    <property type="entry name" value="QueH"/>
</dbReference>
<feature type="disulfide bond" description="Redox-active" evidence="17">
    <location>
        <begin position="161"/>
        <end position="163"/>
    </location>
</feature>
<proteinExistence type="inferred from homology"/>
<reference evidence="18 19" key="1">
    <citation type="journal article" date="2016" name="Nat. Commun.">
        <title>Thousands of microbial genomes shed light on interconnected biogeochemical processes in an aquifer system.</title>
        <authorList>
            <person name="Anantharaman K."/>
            <person name="Brown C.T."/>
            <person name="Hug L.A."/>
            <person name="Sharon I."/>
            <person name="Castelle C.J."/>
            <person name="Probst A.J."/>
            <person name="Thomas B.C."/>
            <person name="Singh A."/>
            <person name="Wilkins M.J."/>
            <person name="Karaoz U."/>
            <person name="Brodie E.L."/>
            <person name="Williams K.H."/>
            <person name="Hubbard S.S."/>
            <person name="Banfield J.F."/>
        </authorList>
    </citation>
    <scope>NUCLEOTIDE SEQUENCE [LARGE SCALE GENOMIC DNA]</scope>
</reference>
<dbReference type="Pfam" id="PF02677">
    <property type="entry name" value="QueH"/>
    <property type="match status" value="1"/>
</dbReference>
<dbReference type="GO" id="GO:0051539">
    <property type="term" value="F:4 iron, 4 sulfur cluster binding"/>
    <property type="evidence" value="ECO:0007669"/>
    <property type="project" value="UniProtKB-UniRule"/>
</dbReference>
<accession>A0A1F5RHF5</accession>
<evidence type="ECO:0000256" key="11">
    <source>
        <dbReference type="ARBA" id="ARBA00023004"/>
    </source>
</evidence>
<feature type="binding site" evidence="17">
    <location>
        <position position="10"/>
    </location>
    <ligand>
        <name>[4Fe-4S] cluster</name>
        <dbReference type="ChEBI" id="CHEBI:49883"/>
    </ligand>
</feature>
<evidence type="ECO:0000256" key="4">
    <source>
        <dbReference type="ARBA" id="ARBA00012622"/>
    </source>
</evidence>
<evidence type="ECO:0000256" key="14">
    <source>
        <dbReference type="ARBA" id="ARBA00023284"/>
    </source>
</evidence>
<dbReference type="PANTHER" id="PTHR36701">
    <property type="entry name" value="EPOXYQUEUOSINE REDUCTASE QUEH"/>
    <property type="match status" value="1"/>
</dbReference>
<dbReference type="EC" id="1.17.99.6" evidence="4 17"/>
<evidence type="ECO:0000256" key="13">
    <source>
        <dbReference type="ARBA" id="ARBA00023157"/>
    </source>
</evidence>
<evidence type="ECO:0000256" key="5">
    <source>
        <dbReference type="ARBA" id="ARBA00016895"/>
    </source>
</evidence>
<evidence type="ECO:0000256" key="16">
    <source>
        <dbReference type="ARBA" id="ARBA00047415"/>
    </source>
</evidence>
<keyword evidence="14 17" id="KW-0676">Redox-active center</keyword>
<dbReference type="UniPathway" id="UPA00392"/>
<evidence type="ECO:0000256" key="15">
    <source>
        <dbReference type="ARBA" id="ARBA00031446"/>
    </source>
</evidence>
<evidence type="ECO:0000256" key="1">
    <source>
        <dbReference type="ARBA" id="ARBA00002268"/>
    </source>
</evidence>
<keyword evidence="8 17" id="KW-0479">Metal-binding</keyword>
<feature type="binding site" evidence="17">
    <location>
        <position position="84"/>
    </location>
    <ligand>
        <name>[4Fe-4S] cluster</name>
        <dbReference type="ChEBI" id="CHEBI:49883"/>
    </ligand>
</feature>
<keyword evidence="6 17" id="KW-0004">4Fe-4S</keyword>
<keyword evidence="12 17" id="KW-0411">Iron-sulfur</keyword>
<protein>
    <recommendedName>
        <fullName evidence="5 17">Epoxyqueuosine reductase QueH</fullName>
        <ecNumber evidence="4 17">1.17.99.6</ecNumber>
    </recommendedName>
    <alternativeName>
        <fullName evidence="15 17">Queuosine biosynthesis protein QueH</fullName>
    </alternativeName>
</protein>
<evidence type="ECO:0000256" key="12">
    <source>
        <dbReference type="ARBA" id="ARBA00023014"/>
    </source>
</evidence>
<dbReference type="EMBL" id="MFFM01000011">
    <property type="protein sequence ID" value="OGF13905.1"/>
    <property type="molecule type" value="Genomic_DNA"/>
</dbReference>
<dbReference type="AlphaFoldDB" id="A0A1F5RHF5"/>
<organism evidence="18 19">
    <name type="scientific">Candidatus Edwardsbacteria bacterium GWF2_54_11</name>
    <dbReference type="NCBI Taxonomy" id="1817851"/>
    <lineage>
        <taxon>Bacteria</taxon>
        <taxon>Candidatus Edwardsiibacteriota</taxon>
    </lineage>
</organism>
<evidence type="ECO:0000256" key="2">
    <source>
        <dbReference type="ARBA" id="ARBA00004691"/>
    </source>
</evidence>
<comment type="pathway">
    <text evidence="2 17">tRNA modification; tRNA-queuosine biosynthesis.</text>
</comment>
<evidence type="ECO:0000256" key="10">
    <source>
        <dbReference type="ARBA" id="ARBA00023002"/>
    </source>
</evidence>
<evidence type="ECO:0000256" key="3">
    <source>
        <dbReference type="ARBA" id="ARBA00008207"/>
    </source>
</evidence>
<evidence type="ECO:0000256" key="8">
    <source>
        <dbReference type="ARBA" id="ARBA00022723"/>
    </source>
</evidence>
<comment type="similarity">
    <text evidence="3 17">Belongs to the QueH family.</text>
</comment>
<evidence type="ECO:0000256" key="7">
    <source>
        <dbReference type="ARBA" id="ARBA00022694"/>
    </source>
</evidence>
<name>A0A1F5RHF5_9BACT</name>
<evidence type="ECO:0000256" key="6">
    <source>
        <dbReference type="ARBA" id="ARBA00022485"/>
    </source>
</evidence>
<dbReference type="GO" id="GO:0052693">
    <property type="term" value="F:epoxyqueuosine reductase activity"/>
    <property type="evidence" value="ECO:0007669"/>
    <property type="project" value="UniProtKB-UniRule"/>
</dbReference>
<dbReference type="GO" id="GO:0046872">
    <property type="term" value="F:metal ion binding"/>
    <property type="evidence" value="ECO:0007669"/>
    <property type="project" value="UniProtKB-KW"/>
</dbReference>
<evidence type="ECO:0000313" key="19">
    <source>
        <dbReference type="Proteomes" id="UP000177230"/>
    </source>
</evidence>
<comment type="function">
    <text evidence="1 17">Catalyzes the conversion of epoxyqueuosine (oQ) to queuosine (Q), which is a hypermodified base found in the wobble positions of tRNA(Asp), tRNA(Asn), tRNA(His) and tRNA(Tyr).</text>
</comment>
<keyword evidence="10 17" id="KW-0560">Oxidoreductase</keyword>
<feature type="binding site" evidence="17">
    <location>
        <position position="81"/>
    </location>
    <ligand>
        <name>[4Fe-4S] cluster</name>
        <dbReference type="ChEBI" id="CHEBI:49883"/>
    </ligand>
</feature>
<comment type="caution">
    <text evidence="18">The sequence shown here is derived from an EMBL/GenBank/DDBJ whole genome shotgun (WGS) entry which is preliminary data.</text>
</comment>
<gene>
    <name evidence="17" type="primary">queH</name>
    <name evidence="18" type="ORF">A2024_10710</name>
</gene>
<dbReference type="GO" id="GO:0008616">
    <property type="term" value="P:tRNA queuosine(34) biosynthetic process"/>
    <property type="evidence" value="ECO:0007669"/>
    <property type="project" value="UniProtKB-UniRule"/>
</dbReference>
<dbReference type="Proteomes" id="UP000177230">
    <property type="component" value="Unassembled WGS sequence"/>
</dbReference>